<dbReference type="Gene3D" id="2.60.320.10">
    <property type="entry name" value="N-utilization substance G protein NusG, insert domain"/>
    <property type="match status" value="1"/>
</dbReference>
<feature type="transmembrane region" description="Helical" evidence="1">
    <location>
        <begin position="20"/>
        <end position="37"/>
    </location>
</feature>
<dbReference type="AlphaFoldDB" id="A0A9D2M9A9"/>
<name>A0A9D2M9A9_9FIRM</name>
<keyword evidence="1" id="KW-0812">Transmembrane</keyword>
<dbReference type="Pfam" id="PF07009">
    <property type="entry name" value="NusG_II"/>
    <property type="match status" value="1"/>
</dbReference>
<evidence type="ECO:0000313" key="2">
    <source>
        <dbReference type="EMBL" id="HJB55984.1"/>
    </source>
</evidence>
<dbReference type="Proteomes" id="UP000824208">
    <property type="component" value="Unassembled WGS sequence"/>
</dbReference>
<evidence type="ECO:0000313" key="3">
    <source>
        <dbReference type="Proteomes" id="UP000824208"/>
    </source>
</evidence>
<proteinExistence type="predicted"/>
<dbReference type="EMBL" id="DWYC01000003">
    <property type="protein sequence ID" value="HJB55984.1"/>
    <property type="molecule type" value="Genomic_DNA"/>
</dbReference>
<gene>
    <name evidence="2" type="ORF">H9714_00335</name>
</gene>
<organism evidence="2 3">
    <name type="scientific">Candidatus Flavonifractor intestinipullorum</name>
    <dbReference type="NCBI Taxonomy" id="2838587"/>
    <lineage>
        <taxon>Bacteria</taxon>
        <taxon>Bacillati</taxon>
        <taxon>Bacillota</taxon>
        <taxon>Clostridia</taxon>
        <taxon>Eubacteriales</taxon>
        <taxon>Oscillospiraceae</taxon>
        <taxon>Flavonifractor</taxon>
    </lineage>
</organism>
<reference evidence="2" key="1">
    <citation type="journal article" date="2021" name="PeerJ">
        <title>Extensive microbial diversity within the chicken gut microbiome revealed by metagenomics and culture.</title>
        <authorList>
            <person name="Gilroy R."/>
            <person name="Ravi A."/>
            <person name="Getino M."/>
            <person name="Pursley I."/>
            <person name="Horton D.L."/>
            <person name="Alikhan N.F."/>
            <person name="Baker D."/>
            <person name="Gharbi K."/>
            <person name="Hall N."/>
            <person name="Watson M."/>
            <person name="Adriaenssens E.M."/>
            <person name="Foster-Nyarko E."/>
            <person name="Jarju S."/>
            <person name="Secka A."/>
            <person name="Antonio M."/>
            <person name="Oren A."/>
            <person name="Chaudhuri R.R."/>
            <person name="La Ragione R."/>
            <person name="Hildebrand F."/>
            <person name="Pallen M.J."/>
        </authorList>
    </citation>
    <scope>NUCLEOTIDE SEQUENCE</scope>
    <source>
        <strain evidence="2">CHK189-11263</strain>
    </source>
</reference>
<reference evidence="2" key="2">
    <citation type="submission" date="2021-04" db="EMBL/GenBank/DDBJ databases">
        <authorList>
            <person name="Gilroy R."/>
        </authorList>
    </citation>
    <scope>NUCLEOTIDE SEQUENCE</scope>
    <source>
        <strain evidence="2">CHK189-11263</strain>
    </source>
</reference>
<dbReference type="InterPro" id="IPR038690">
    <property type="entry name" value="NusG_2_sf"/>
</dbReference>
<evidence type="ECO:0000256" key="1">
    <source>
        <dbReference type="SAM" id="Phobius"/>
    </source>
</evidence>
<accession>A0A9D2M9A9</accession>
<keyword evidence="1" id="KW-0472">Membrane</keyword>
<comment type="caution">
    <text evidence="2">The sequence shown here is derived from an EMBL/GenBank/DDBJ whole genome shotgun (WGS) entry which is preliminary data.</text>
</comment>
<protein>
    <submittedName>
        <fullName evidence="2">NusG domain II-containing protein</fullName>
    </submittedName>
</protein>
<sequence>MATPVRSSGAERLRPTPGDLLVALAILLSALVLAWALRPAGSGEALSVRLTLDGETLAQYDLTALDGPTRVTVDQVSWPMVLELSPDGVQVVESRCPGQDCVHTGAIHTAGAQIVCLPNRLIIALEGSAPEPTPEFDVIAG</sequence>
<keyword evidence="1" id="KW-1133">Transmembrane helix</keyword>